<organism evidence="7">
    <name type="scientific">bioreactor metagenome</name>
    <dbReference type="NCBI Taxonomy" id="1076179"/>
    <lineage>
        <taxon>unclassified sequences</taxon>
        <taxon>metagenomes</taxon>
        <taxon>ecological metagenomes</taxon>
    </lineage>
</organism>
<dbReference type="EMBL" id="VSSQ01057028">
    <property type="protein sequence ID" value="MPN10845.1"/>
    <property type="molecule type" value="Genomic_DNA"/>
</dbReference>
<reference evidence="7" key="1">
    <citation type="submission" date="2019-08" db="EMBL/GenBank/DDBJ databases">
        <authorList>
            <person name="Kucharzyk K."/>
            <person name="Murdoch R.W."/>
            <person name="Higgins S."/>
            <person name="Loffler F."/>
        </authorList>
    </citation>
    <scope>NUCLEOTIDE SEQUENCE</scope>
</reference>
<evidence type="ECO:0000256" key="5">
    <source>
        <dbReference type="ARBA" id="ARBA00023136"/>
    </source>
</evidence>
<dbReference type="GO" id="GO:0016780">
    <property type="term" value="F:phosphotransferase activity, for other substituted phosphate groups"/>
    <property type="evidence" value="ECO:0007669"/>
    <property type="project" value="InterPro"/>
</dbReference>
<keyword evidence="5 6" id="KW-0472">Membrane</keyword>
<dbReference type="EC" id="2.7.8.13" evidence="7"/>
<dbReference type="AlphaFoldDB" id="A0A645F8Y5"/>
<protein>
    <submittedName>
        <fullName evidence="7">Phospho-N-acetylmuramoyl-pentapeptide-transferase</fullName>
        <ecNumber evidence="7">2.7.8.13</ecNumber>
    </submittedName>
</protein>
<sequence length="99" mass="11002">MGDTGSMFIGGLFCAAAMALGLQFWLIPICFTMIMSSLSVIMQRAYFKMTHGKRIFKMSPIHHHFELSGMKENQIVMMYALVTLLLSAAAVLAALPLMR</sequence>
<evidence type="ECO:0000256" key="2">
    <source>
        <dbReference type="ARBA" id="ARBA00022679"/>
    </source>
</evidence>
<evidence type="ECO:0000256" key="4">
    <source>
        <dbReference type="ARBA" id="ARBA00022989"/>
    </source>
</evidence>
<feature type="transmembrane region" description="Helical" evidence="6">
    <location>
        <begin position="6"/>
        <end position="34"/>
    </location>
</feature>
<dbReference type="PANTHER" id="PTHR22926">
    <property type="entry name" value="PHOSPHO-N-ACETYLMURAMOYL-PENTAPEPTIDE-TRANSFERASE"/>
    <property type="match status" value="1"/>
</dbReference>
<keyword evidence="4 6" id="KW-1133">Transmembrane helix</keyword>
<dbReference type="GO" id="GO:0071555">
    <property type="term" value="P:cell wall organization"/>
    <property type="evidence" value="ECO:0007669"/>
    <property type="project" value="TreeGrafter"/>
</dbReference>
<comment type="subcellular location">
    <subcellularLocation>
        <location evidence="1">Membrane</location>
        <topology evidence="1">Multi-pass membrane protein</topology>
    </subcellularLocation>
</comment>
<evidence type="ECO:0000256" key="6">
    <source>
        <dbReference type="SAM" id="Phobius"/>
    </source>
</evidence>
<evidence type="ECO:0000256" key="1">
    <source>
        <dbReference type="ARBA" id="ARBA00004141"/>
    </source>
</evidence>
<accession>A0A645F8Y5</accession>
<dbReference type="InterPro" id="IPR000715">
    <property type="entry name" value="Glycosyl_transferase_4"/>
</dbReference>
<gene>
    <name evidence="7" type="primary">mraY_44</name>
    <name evidence="7" type="ORF">SDC9_158142</name>
</gene>
<evidence type="ECO:0000313" key="7">
    <source>
        <dbReference type="EMBL" id="MPN10845.1"/>
    </source>
</evidence>
<feature type="transmembrane region" description="Helical" evidence="6">
    <location>
        <begin position="76"/>
        <end position="98"/>
    </location>
</feature>
<keyword evidence="3 6" id="KW-0812">Transmembrane</keyword>
<proteinExistence type="predicted"/>
<evidence type="ECO:0000256" key="3">
    <source>
        <dbReference type="ARBA" id="ARBA00022692"/>
    </source>
</evidence>
<name>A0A645F8Y5_9ZZZZ</name>
<dbReference type="PANTHER" id="PTHR22926:SF5">
    <property type="entry name" value="PHOSPHO-N-ACETYLMURAMOYL-PENTAPEPTIDE-TRANSFERASE HOMOLOG"/>
    <property type="match status" value="1"/>
</dbReference>
<comment type="caution">
    <text evidence="7">The sequence shown here is derived from an EMBL/GenBank/DDBJ whole genome shotgun (WGS) entry which is preliminary data.</text>
</comment>
<dbReference type="GO" id="GO:0044038">
    <property type="term" value="P:cell wall macromolecule biosynthetic process"/>
    <property type="evidence" value="ECO:0007669"/>
    <property type="project" value="TreeGrafter"/>
</dbReference>
<dbReference type="GO" id="GO:0005886">
    <property type="term" value="C:plasma membrane"/>
    <property type="evidence" value="ECO:0007669"/>
    <property type="project" value="TreeGrafter"/>
</dbReference>
<keyword evidence="2 7" id="KW-0808">Transferase</keyword>